<dbReference type="Pfam" id="PF21761">
    <property type="entry name" value="RedAm-like_C"/>
    <property type="match status" value="1"/>
</dbReference>
<feature type="domain" description="6-phosphogluconate dehydrogenase NADP-binding" evidence="3">
    <location>
        <begin position="6"/>
        <end position="154"/>
    </location>
</feature>
<dbReference type="Proteomes" id="UP001165079">
    <property type="component" value="Unassembled WGS sequence"/>
</dbReference>
<dbReference type="SUPFAM" id="SSF48179">
    <property type="entry name" value="6-phosphogluconate dehydrogenase C-terminal domain-like"/>
    <property type="match status" value="1"/>
</dbReference>
<name>A0A9W6ST98_9ACTN</name>
<reference evidence="5" key="1">
    <citation type="submission" date="2023-03" db="EMBL/GenBank/DDBJ databases">
        <title>Actinorhabdospora filicis NBRC 111898.</title>
        <authorList>
            <person name="Ichikawa N."/>
            <person name="Sato H."/>
            <person name="Tonouchi N."/>
        </authorList>
    </citation>
    <scope>NUCLEOTIDE SEQUENCE</scope>
    <source>
        <strain evidence="5">NBRC 111898</strain>
    </source>
</reference>
<dbReference type="InterPro" id="IPR008927">
    <property type="entry name" value="6-PGluconate_DH-like_C_sf"/>
</dbReference>
<dbReference type="InterPro" id="IPR015815">
    <property type="entry name" value="HIBADH-related"/>
</dbReference>
<feature type="domain" description="NADPH-dependent reductive aminase-like C-terminal" evidence="4">
    <location>
        <begin position="161"/>
        <end position="287"/>
    </location>
</feature>
<dbReference type="EMBL" id="BSTX01000006">
    <property type="protein sequence ID" value="GLZ81555.1"/>
    <property type="molecule type" value="Genomic_DNA"/>
</dbReference>
<dbReference type="InterPro" id="IPR013328">
    <property type="entry name" value="6PGD_dom2"/>
</dbReference>
<dbReference type="InterPro" id="IPR051265">
    <property type="entry name" value="HIBADH-related_NP60_sf"/>
</dbReference>
<evidence type="ECO:0000313" key="6">
    <source>
        <dbReference type="Proteomes" id="UP001165079"/>
    </source>
</evidence>
<dbReference type="Gene3D" id="1.10.1040.10">
    <property type="entry name" value="N-(1-d-carboxylethyl)-l-norvaline Dehydrogenase, domain 2"/>
    <property type="match status" value="1"/>
</dbReference>
<gene>
    <name evidence="5" type="ORF">Afil01_63620</name>
</gene>
<proteinExistence type="inferred from homology"/>
<dbReference type="Pfam" id="PF03446">
    <property type="entry name" value="NAD_binding_2"/>
    <property type="match status" value="1"/>
</dbReference>
<dbReference type="PIRSF" id="PIRSF000103">
    <property type="entry name" value="HIBADH"/>
    <property type="match status" value="1"/>
</dbReference>
<evidence type="ECO:0000259" key="3">
    <source>
        <dbReference type="Pfam" id="PF03446"/>
    </source>
</evidence>
<organism evidence="5 6">
    <name type="scientific">Actinorhabdospora filicis</name>
    <dbReference type="NCBI Taxonomy" id="1785913"/>
    <lineage>
        <taxon>Bacteria</taxon>
        <taxon>Bacillati</taxon>
        <taxon>Actinomycetota</taxon>
        <taxon>Actinomycetes</taxon>
        <taxon>Micromonosporales</taxon>
        <taxon>Micromonosporaceae</taxon>
        <taxon>Actinorhabdospora</taxon>
    </lineage>
</organism>
<evidence type="ECO:0000256" key="1">
    <source>
        <dbReference type="ARBA" id="ARBA00009080"/>
    </source>
</evidence>
<accession>A0A9W6ST98</accession>
<comment type="similarity">
    <text evidence="1">Belongs to the HIBADH-related family.</text>
</comment>
<keyword evidence="6" id="KW-1185">Reference proteome</keyword>
<evidence type="ECO:0000259" key="4">
    <source>
        <dbReference type="Pfam" id="PF21761"/>
    </source>
</evidence>
<dbReference type="GO" id="GO:0016491">
    <property type="term" value="F:oxidoreductase activity"/>
    <property type="evidence" value="ECO:0007669"/>
    <property type="project" value="UniProtKB-KW"/>
</dbReference>
<sequence>MNASTVTVIGLGPMGRAMVNVYLAKGHTVTVWNRTASRADDLVARGAVLAATPAEAVAASDLIVLSLTDYAAMYAILDGVGDALAGRVVVNLSSDSPAASREAGRWLADRGAELLTGGVMVPENMVGTEASFVFYSGPRAIMDAHHDTLDVIGRPHYKGEDLGLAQLWYQALLDVFLTGLSSFAHAAALLASGGVKAEELVPYARENLDLVKLLLAGSATAIDTGDHTDHGANVTMMSATTDHIVAASRDAGIELELPKAVQSHYRRAIEAGHGRDSWTSLYEVIRRG</sequence>
<protein>
    <submittedName>
        <fullName evidence="5">6-phosphogluconate dehydrogenase</fullName>
    </submittedName>
</protein>
<comment type="caution">
    <text evidence="5">The sequence shown here is derived from an EMBL/GenBank/DDBJ whole genome shotgun (WGS) entry which is preliminary data.</text>
</comment>
<dbReference type="Gene3D" id="3.40.50.720">
    <property type="entry name" value="NAD(P)-binding Rossmann-like Domain"/>
    <property type="match status" value="1"/>
</dbReference>
<dbReference type="PANTHER" id="PTHR43580">
    <property type="entry name" value="OXIDOREDUCTASE GLYR1-RELATED"/>
    <property type="match status" value="1"/>
</dbReference>
<dbReference type="InterPro" id="IPR036291">
    <property type="entry name" value="NAD(P)-bd_dom_sf"/>
</dbReference>
<dbReference type="AlphaFoldDB" id="A0A9W6ST98"/>
<keyword evidence="2" id="KW-0560">Oxidoreductase</keyword>
<evidence type="ECO:0000313" key="5">
    <source>
        <dbReference type="EMBL" id="GLZ81555.1"/>
    </source>
</evidence>
<dbReference type="PANTHER" id="PTHR43580:SF2">
    <property type="entry name" value="CYTOKINE-LIKE NUCLEAR FACTOR N-PAC"/>
    <property type="match status" value="1"/>
</dbReference>
<evidence type="ECO:0000256" key="2">
    <source>
        <dbReference type="ARBA" id="ARBA00023002"/>
    </source>
</evidence>
<dbReference type="SUPFAM" id="SSF51735">
    <property type="entry name" value="NAD(P)-binding Rossmann-fold domains"/>
    <property type="match status" value="1"/>
</dbReference>
<dbReference type="GO" id="GO:0050661">
    <property type="term" value="F:NADP binding"/>
    <property type="evidence" value="ECO:0007669"/>
    <property type="project" value="InterPro"/>
</dbReference>
<dbReference type="InterPro" id="IPR048666">
    <property type="entry name" value="RedAm-like_C"/>
</dbReference>
<dbReference type="InterPro" id="IPR006115">
    <property type="entry name" value="6PGDH_NADP-bd"/>
</dbReference>